<evidence type="ECO:0000313" key="4">
    <source>
        <dbReference type="Proteomes" id="UP001595699"/>
    </source>
</evidence>
<accession>A0ABV7YG47</accession>
<evidence type="ECO:0000256" key="2">
    <source>
        <dbReference type="SAM" id="Phobius"/>
    </source>
</evidence>
<name>A0ABV7YG47_9ACTN</name>
<evidence type="ECO:0000256" key="1">
    <source>
        <dbReference type="SAM" id="MobiDB-lite"/>
    </source>
</evidence>
<keyword evidence="2" id="KW-0472">Membrane</keyword>
<feature type="transmembrane region" description="Helical" evidence="2">
    <location>
        <begin position="222"/>
        <end position="239"/>
    </location>
</feature>
<protein>
    <submittedName>
        <fullName evidence="3">DUF389 domain-containing protein</fullName>
    </submittedName>
</protein>
<comment type="caution">
    <text evidence="3">The sequence shown here is derived from an EMBL/GenBank/DDBJ whole genome shotgun (WGS) entry which is preliminary data.</text>
</comment>
<dbReference type="Pfam" id="PF04087">
    <property type="entry name" value="DUF389"/>
    <property type="match status" value="1"/>
</dbReference>
<dbReference type="RefSeq" id="WP_205118643.1">
    <property type="nucleotide sequence ID" value="NZ_JAFBCM010000001.1"/>
</dbReference>
<dbReference type="InterPro" id="IPR005240">
    <property type="entry name" value="DUF389"/>
</dbReference>
<feature type="transmembrane region" description="Helical" evidence="2">
    <location>
        <begin position="281"/>
        <end position="302"/>
    </location>
</feature>
<dbReference type="PANTHER" id="PTHR20992:SF9">
    <property type="entry name" value="AT15442P-RELATED"/>
    <property type="match status" value="1"/>
</dbReference>
<feature type="transmembrane region" description="Helical" evidence="2">
    <location>
        <begin position="246"/>
        <end position="269"/>
    </location>
</feature>
<gene>
    <name evidence="3" type="ORF">ACFOUW_23245</name>
</gene>
<keyword evidence="4" id="KW-1185">Reference proteome</keyword>
<keyword evidence="2" id="KW-1133">Transmembrane helix</keyword>
<keyword evidence="2" id="KW-0812">Transmembrane</keyword>
<feature type="transmembrane region" description="Helical" evidence="2">
    <location>
        <begin position="117"/>
        <end position="136"/>
    </location>
</feature>
<organism evidence="3 4">
    <name type="scientific">Tenggerimyces flavus</name>
    <dbReference type="NCBI Taxonomy" id="1708749"/>
    <lineage>
        <taxon>Bacteria</taxon>
        <taxon>Bacillati</taxon>
        <taxon>Actinomycetota</taxon>
        <taxon>Actinomycetes</taxon>
        <taxon>Propionibacteriales</taxon>
        <taxon>Nocardioidaceae</taxon>
        <taxon>Tenggerimyces</taxon>
    </lineage>
</organism>
<proteinExistence type="predicted"/>
<feature type="transmembrane region" description="Helical" evidence="2">
    <location>
        <begin position="175"/>
        <end position="202"/>
    </location>
</feature>
<dbReference type="PANTHER" id="PTHR20992">
    <property type="entry name" value="AT15442P-RELATED"/>
    <property type="match status" value="1"/>
</dbReference>
<dbReference type="Proteomes" id="UP001595699">
    <property type="component" value="Unassembled WGS sequence"/>
</dbReference>
<evidence type="ECO:0000313" key="3">
    <source>
        <dbReference type="EMBL" id="MFC3763774.1"/>
    </source>
</evidence>
<reference evidence="4" key="1">
    <citation type="journal article" date="2019" name="Int. J. Syst. Evol. Microbiol.">
        <title>The Global Catalogue of Microorganisms (GCM) 10K type strain sequencing project: providing services to taxonomists for standard genome sequencing and annotation.</title>
        <authorList>
            <consortium name="The Broad Institute Genomics Platform"/>
            <consortium name="The Broad Institute Genome Sequencing Center for Infectious Disease"/>
            <person name="Wu L."/>
            <person name="Ma J."/>
        </authorList>
    </citation>
    <scope>NUCLEOTIDE SEQUENCE [LARGE SCALE GENOMIC DNA]</scope>
    <source>
        <strain evidence="4">CGMCC 4.7241</strain>
    </source>
</reference>
<feature type="compositionally biased region" description="Low complexity" evidence="1">
    <location>
        <begin position="319"/>
        <end position="330"/>
    </location>
</feature>
<feature type="transmembrane region" description="Helical" evidence="2">
    <location>
        <begin position="142"/>
        <end position="163"/>
    </location>
</feature>
<dbReference type="EMBL" id="JBHRZH010000020">
    <property type="protein sequence ID" value="MFC3763774.1"/>
    <property type="molecule type" value="Genomic_DNA"/>
</dbReference>
<sequence>MLHLRVTSPPDRTEAVLHLLETCPGTAHLAVLEGAARLPAHGDLVIADVARESVDELVENLRELGIHQNGGIAIEVLDTVISDAAEKAEDDAPGEGADAVIWEEVVRRTSQDSVLSWTYVVFLFLATTLAAIAVILDSAILVIGAMVVGPEFGPIAAIAVGLVHGRIGLLRTSFVTLVVGFVIAIVGTTLLCLIAWAVGWIGPEVFDGERPLTGFIWRPDKWSFVVAFIAGVAGVVSLTSSKSGALVGVFISVTTVPAAGDFALALALGNGREMGGSATQLGVNLTAMVLAGVLTLVAQKLLRQPFQSIRDRIPMGTDASRSVSSAASPVRTEENQP</sequence>
<feature type="region of interest" description="Disordered" evidence="1">
    <location>
        <begin position="317"/>
        <end position="337"/>
    </location>
</feature>